<evidence type="ECO:0000259" key="4">
    <source>
        <dbReference type="PROSITE" id="PS50932"/>
    </source>
</evidence>
<dbReference type="InterPro" id="IPR028082">
    <property type="entry name" value="Peripla_BP_I"/>
</dbReference>
<dbReference type="KEGG" id="cpab:G6534_05690"/>
<dbReference type="CDD" id="cd01392">
    <property type="entry name" value="HTH_LacI"/>
    <property type="match status" value="1"/>
</dbReference>
<evidence type="ECO:0000313" key="5">
    <source>
        <dbReference type="EMBL" id="QMT84145.1"/>
    </source>
</evidence>
<dbReference type="EMBL" id="CP049366">
    <property type="protein sequence ID" value="QMT84145.1"/>
    <property type="molecule type" value="Genomic_DNA"/>
</dbReference>
<keyword evidence="2" id="KW-0238">DNA-binding</keyword>
<feature type="domain" description="HTH lacI-type" evidence="4">
    <location>
        <begin position="4"/>
        <end position="58"/>
    </location>
</feature>
<keyword evidence="6" id="KW-1185">Reference proteome</keyword>
<dbReference type="Pfam" id="PF13416">
    <property type="entry name" value="SBP_bac_8"/>
    <property type="match status" value="1"/>
</dbReference>
<dbReference type="InterPro" id="IPR006059">
    <property type="entry name" value="SBP"/>
</dbReference>
<proteinExistence type="predicted"/>
<name>A0A7L7KWP3_9LACO</name>
<dbReference type="AlphaFoldDB" id="A0A7L7KWP3"/>
<dbReference type="SUPFAM" id="SSF53850">
    <property type="entry name" value="Periplasmic binding protein-like II"/>
    <property type="match status" value="1"/>
</dbReference>
<dbReference type="SMART" id="SM00354">
    <property type="entry name" value="HTH_LACI"/>
    <property type="match status" value="1"/>
</dbReference>
<organism evidence="5 6">
    <name type="scientific">Companilactobacillus pabuli</name>
    <dbReference type="NCBI Taxonomy" id="2714036"/>
    <lineage>
        <taxon>Bacteria</taxon>
        <taxon>Bacillati</taxon>
        <taxon>Bacillota</taxon>
        <taxon>Bacilli</taxon>
        <taxon>Lactobacillales</taxon>
        <taxon>Lactobacillaceae</taxon>
        <taxon>Companilactobacillus</taxon>
    </lineage>
</organism>
<protein>
    <submittedName>
        <fullName evidence="5">Extracellular solute-binding protein</fullName>
    </submittedName>
</protein>
<dbReference type="PANTHER" id="PTHR30146">
    <property type="entry name" value="LACI-RELATED TRANSCRIPTIONAL REPRESSOR"/>
    <property type="match status" value="1"/>
</dbReference>
<evidence type="ECO:0000256" key="3">
    <source>
        <dbReference type="ARBA" id="ARBA00023163"/>
    </source>
</evidence>
<dbReference type="Gene3D" id="3.40.190.10">
    <property type="entry name" value="Periplasmic binding protein-like II"/>
    <property type="match status" value="1"/>
</dbReference>
<dbReference type="GO" id="GO:0003700">
    <property type="term" value="F:DNA-binding transcription factor activity"/>
    <property type="evidence" value="ECO:0007669"/>
    <property type="project" value="TreeGrafter"/>
</dbReference>
<keyword evidence="3" id="KW-0804">Transcription</keyword>
<dbReference type="Gene3D" id="1.10.260.40">
    <property type="entry name" value="lambda repressor-like DNA-binding domains"/>
    <property type="match status" value="1"/>
</dbReference>
<dbReference type="PANTHER" id="PTHR30146:SF24">
    <property type="entry name" value="XYLOSE OPERON REGULATORY PROTEIN"/>
    <property type="match status" value="1"/>
</dbReference>
<sequence length="691" mass="80195">MSKVTITDIAKEAQVSLGTVSNVLNHRGNVKADTIRKVEQAAIKLNYVRDISALSIRQKKSTQIALMIPQLNEFTNDFYTNLYHELKNIGLAIKLYETNNNLEIEKNCLAQIKQENFYGIFIINHLESATIISKFLNNPKNLIFIGNYKNKNIRQVSINLKSLENKFIEPTFIIKDEFGMGFYKQFDTATFINDNMIDIYKKISDYPQGNFVTFNNKLASRLQNISRTLTNKIKIILISSKNIVSFEPNTQKNVFHYSANKIALSLIKMLKFQEKKLNINIYNTDYQQFQYNKQKISLNLLLLESPFSQIIKFLLPDLTKKYNIKINLATKNFSQMRMILNSNEWQKYDLIRLDISDFNWFGKKFFRPLNQLPELEAELNRLNNWNQYIYQDKIPYALPLDPSVQIMLYKNKIFSNEIIKKQYSENYNQDLIPPVDYQSLVNLAKFLNDSNEPEMKDIKLLSLIGTADTLIASEFLPYYYSLNGTINKSENGLRFDTDIFIKTYNLYKELRKVSNIESKSWWNSEVNDFNDDKTAILIGFSNHLNNLNPSEYGIAPIPGNKPALGGGLIGINKFSKKDEACVVFFKWLFQYQIQHEIALMGGDIPAKDLFFEREIYEKFPFLSHSTDFYHNGIRKTKLSNITNLYTLLFEKIVGKEIKKGIDKNLDAASVLININTTLLLNREKLISKSGH</sequence>
<accession>A0A7L7KWP3</accession>
<evidence type="ECO:0000313" key="6">
    <source>
        <dbReference type="Proteomes" id="UP000514410"/>
    </source>
</evidence>
<dbReference type="PROSITE" id="PS00356">
    <property type="entry name" value="HTH_LACI_1"/>
    <property type="match status" value="1"/>
</dbReference>
<dbReference type="InterPro" id="IPR010982">
    <property type="entry name" value="Lambda_DNA-bd_dom_sf"/>
</dbReference>
<dbReference type="Pfam" id="PF00356">
    <property type="entry name" value="LacI"/>
    <property type="match status" value="1"/>
</dbReference>
<dbReference type="Proteomes" id="UP000514410">
    <property type="component" value="Chromosome"/>
</dbReference>
<dbReference type="Gene3D" id="3.40.50.2300">
    <property type="match status" value="1"/>
</dbReference>
<dbReference type="InterPro" id="IPR000843">
    <property type="entry name" value="HTH_LacI"/>
</dbReference>
<dbReference type="SUPFAM" id="SSF47413">
    <property type="entry name" value="lambda repressor-like DNA-binding domains"/>
    <property type="match status" value="1"/>
</dbReference>
<gene>
    <name evidence="5" type="ORF">G6534_05690</name>
</gene>
<keyword evidence="1" id="KW-0805">Transcription regulation</keyword>
<reference evidence="5 6" key="1">
    <citation type="submission" date="2020-02" db="EMBL/GenBank/DDBJ databases">
        <title>Complete Genome Sequence of Lactobacillus sp. NFFJ11 Isolated from animal feed.</title>
        <authorList>
            <person name="Jung J.Y."/>
        </authorList>
    </citation>
    <scope>NUCLEOTIDE SEQUENCE [LARGE SCALE GENOMIC DNA]</scope>
    <source>
        <strain evidence="5 6">NFFJ11</strain>
    </source>
</reference>
<dbReference type="SUPFAM" id="SSF53822">
    <property type="entry name" value="Periplasmic binding protein-like I"/>
    <property type="match status" value="1"/>
</dbReference>
<dbReference type="GO" id="GO:0000976">
    <property type="term" value="F:transcription cis-regulatory region binding"/>
    <property type="evidence" value="ECO:0007669"/>
    <property type="project" value="TreeGrafter"/>
</dbReference>
<dbReference type="RefSeq" id="WP_182083243.1">
    <property type="nucleotide sequence ID" value="NZ_CP049366.1"/>
</dbReference>
<evidence type="ECO:0000256" key="2">
    <source>
        <dbReference type="ARBA" id="ARBA00023125"/>
    </source>
</evidence>
<dbReference type="PROSITE" id="PS50932">
    <property type="entry name" value="HTH_LACI_2"/>
    <property type="match status" value="1"/>
</dbReference>
<evidence type="ECO:0000256" key="1">
    <source>
        <dbReference type="ARBA" id="ARBA00023015"/>
    </source>
</evidence>